<protein>
    <recommendedName>
        <fullName evidence="3">Minor tail protein</fullName>
    </recommendedName>
</protein>
<organism evidence="1 2">
    <name type="scientific">Nonomuraea maheshkhaliensis</name>
    <dbReference type="NCBI Taxonomy" id="419590"/>
    <lineage>
        <taxon>Bacteria</taxon>
        <taxon>Bacillati</taxon>
        <taxon>Actinomycetota</taxon>
        <taxon>Actinomycetes</taxon>
        <taxon>Streptosporangiales</taxon>
        <taxon>Streptosporangiaceae</taxon>
        <taxon>Nonomuraea</taxon>
    </lineage>
</organism>
<dbReference type="EMBL" id="BAAAMU010000038">
    <property type="protein sequence ID" value="GAA1647359.1"/>
    <property type="molecule type" value="Genomic_DNA"/>
</dbReference>
<proteinExistence type="predicted"/>
<gene>
    <name evidence="1" type="ORF">GCM10009733_050550</name>
</gene>
<sequence>MTRFVVRVSDINGREYTPPFFVARYLSNPRPGEVSVPVITRLAPGVPTDLQPAGDEVNLTVGTQAPGFSSETFTVRKMGGRWLADMRAATISVQGDTVLVDVVDGTIRLAPTIAFPPEQKVKENPRALLCEPGQGWIYYGAYLTNPTIRRLSNPAVFDSPTPAGYPSNDTAVKNEDSGNLVFLEYGFTTTPGAPRGPRFLIAVWAPRVALGTPPQVVVFYSPPTKTPDFPGDGYPFLGRYPYDIRAPAIAKDLVQPYPYHAINYLLAGYKIIPQIQAAGRNPIVIMPVNPTGGWGPLDTQLGLSRLIKEVVRFLYGHKLVSSRATPTARLSLHAGRASIFPQKGLFDDEPIPMRWALTVSGFSNGIDHPLNLCTSLPIDEKLYDPAIFASPETALVDSWREIWDIDGVADNGAGAERHLRNLQTWLKKERRTLRSYHSDYGMRTAPRTLVDPARVETRPVKPYKGVFISEGSSADGRATWVQFSDAALQPSPYDPHHTVPAIAFGHAARFALP</sequence>
<accession>A0ABP4RFQ8</accession>
<name>A0ABP4RFQ8_9ACTN</name>
<dbReference type="RefSeq" id="WP_346108557.1">
    <property type="nucleotide sequence ID" value="NZ_BAAAMU010000038.1"/>
</dbReference>
<comment type="caution">
    <text evidence="1">The sequence shown here is derived from an EMBL/GenBank/DDBJ whole genome shotgun (WGS) entry which is preliminary data.</text>
</comment>
<evidence type="ECO:0000313" key="2">
    <source>
        <dbReference type="Proteomes" id="UP001500064"/>
    </source>
</evidence>
<dbReference type="Proteomes" id="UP001500064">
    <property type="component" value="Unassembled WGS sequence"/>
</dbReference>
<evidence type="ECO:0008006" key="3">
    <source>
        <dbReference type="Google" id="ProtNLM"/>
    </source>
</evidence>
<keyword evidence="2" id="KW-1185">Reference proteome</keyword>
<reference evidence="2" key="1">
    <citation type="journal article" date="2019" name="Int. J. Syst. Evol. Microbiol.">
        <title>The Global Catalogue of Microorganisms (GCM) 10K type strain sequencing project: providing services to taxonomists for standard genome sequencing and annotation.</title>
        <authorList>
            <consortium name="The Broad Institute Genomics Platform"/>
            <consortium name="The Broad Institute Genome Sequencing Center for Infectious Disease"/>
            <person name="Wu L."/>
            <person name="Ma J."/>
        </authorList>
    </citation>
    <scope>NUCLEOTIDE SEQUENCE [LARGE SCALE GENOMIC DNA]</scope>
    <source>
        <strain evidence="2">JCM 13929</strain>
    </source>
</reference>
<evidence type="ECO:0000313" key="1">
    <source>
        <dbReference type="EMBL" id="GAA1647359.1"/>
    </source>
</evidence>